<dbReference type="InterPro" id="IPR011890">
    <property type="entry name" value="SMC_prok"/>
</dbReference>
<evidence type="ECO:0000256" key="3">
    <source>
        <dbReference type="ARBA" id="ARBA00022840"/>
    </source>
</evidence>
<evidence type="ECO:0000259" key="8">
    <source>
        <dbReference type="SMART" id="SM00968"/>
    </source>
</evidence>
<gene>
    <name evidence="6 9" type="primary">smc</name>
    <name evidence="9" type="ORF">ACFQ2J_02970</name>
</gene>
<dbReference type="SMART" id="SM00968">
    <property type="entry name" value="SMC_hinge"/>
    <property type="match status" value="1"/>
</dbReference>
<dbReference type="InterPro" id="IPR036277">
    <property type="entry name" value="SMC_hinge_sf"/>
</dbReference>
<dbReference type="InterPro" id="IPR027417">
    <property type="entry name" value="P-loop_NTPase"/>
</dbReference>
<dbReference type="SUPFAM" id="SSF52540">
    <property type="entry name" value="P-loop containing nucleoside triphosphate hydrolases"/>
    <property type="match status" value="2"/>
</dbReference>
<feature type="coiled-coil region" evidence="6">
    <location>
        <begin position="988"/>
        <end position="1015"/>
    </location>
</feature>
<comment type="function">
    <text evidence="6">Required for chromosome condensation and partitioning.</text>
</comment>
<dbReference type="Gene3D" id="1.10.287.1490">
    <property type="match status" value="1"/>
</dbReference>
<organism evidence="9 10">
    <name type="scientific">Thalassobacillus hwangdonensis</name>
    <dbReference type="NCBI Taxonomy" id="546108"/>
    <lineage>
        <taxon>Bacteria</taxon>
        <taxon>Bacillati</taxon>
        <taxon>Bacillota</taxon>
        <taxon>Bacilli</taxon>
        <taxon>Bacillales</taxon>
        <taxon>Bacillaceae</taxon>
        <taxon>Thalassobacillus</taxon>
    </lineage>
</organism>
<comment type="caution">
    <text evidence="9">The sequence shown here is derived from an EMBL/GenBank/DDBJ whole genome shotgun (WGS) entry which is preliminary data.</text>
</comment>
<dbReference type="Pfam" id="PF06470">
    <property type="entry name" value="SMC_hinge"/>
    <property type="match status" value="1"/>
</dbReference>
<keyword evidence="5 6" id="KW-0238">DNA-binding</keyword>
<keyword evidence="10" id="KW-1185">Reference proteome</keyword>
<dbReference type="InterPro" id="IPR010935">
    <property type="entry name" value="SMC_hinge"/>
</dbReference>
<dbReference type="EMBL" id="JBHTKL010000001">
    <property type="protein sequence ID" value="MFD1018152.1"/>
    <property type="molecule type" value="Genomic_DNA"/>
</dbReference>
<dbReference type="Pfam" id="PF02463">
    <property type="entry name" value="SMC_N"/>
    <property type="match status" value="1"/>
</dbReference>
<evidence type="ECO:0000256" key="5">
    <source>
        <dbReference type="ARBA" id="ARBA00023125"/>
    </source>
</evidence>
<dbReference type="Gene3D" id="1.20.1060.20">
    <property type="match status" value="1"/>
</dbReference>
<dbReference type="PIRSF" id="PIRSF005719">
    <property type="entry name" value="SMC"/>
    <property type="match status" value="1"/>
</dbReference>
<comment type="subunit">
    <text evidence="6">Homodimer.</text>
</comment>
<sequence length="1188" mass="137151">MFLKRLDTVGFKSFAERVTVDFVPGVTSVVGPNGSGKSNITDAIRWVLGEQSAKSLRGSKMQDIIFAGSDSRNALNMAEVTLTLDNEDNALPLDYQEVSVTRRVYRSGESEFYINKQACRLKDIVDLFMDSGLGREAFSIISQGKVEEILSSKAEERRSIFEEAAGVLKYKQRKKKAEYKLAETQENLNRVEDIIYEIEGQLEPLKEQAAIAQDYLEKKDELKQVEISLLITQIESLNEQWQQLLADLDSMKREEIQLKTAIQKKEAIVVEERSHIADLDESIEGLQETMLVLTKNLENLEGKKELMKERHKHVEENKSKLESDFEQLTTKLAETKKLYAEQQSLMQEWKQKRKSTKAEHEEVEGLLSHGEQDIEDEIEELKSDYIEFLNEQAAKRNERQSLLKQLDQLGSKSDAQQDKFKDIRGERQQLIEKRDAATKQTGELQKERAEKEEQHKQLDVRLRKEKYEHQDLQTKLYQGYQHLEKMKSKKEMLEEMKEDFSGFFHGVKAVLKARENNRLHDIEGAVLEMIDIPKETITAIETALGAQAQHVIVTDEKAARNAIQWLKQSNNGRATFLPLATIQPRFIPAEAKAKVAQAEGFVGVASELVGYDDRVKKAIEHLLGHIIVAEDLKAANEIARLTGRRFRVVTMEGDVVNPGGSMSGGAKKQTNQSLFTREKDLQELTEKLDSFQKKTTDVETKVAALKASIQQLEAQTEKSRDELETLRETEQEKRAKLREWEVKLENLNDHLHLFDQDQEQYEQEGQRMKARLSELEEELETLDGTLRSTQVRIDEWTEKLNKQQENEDTLKEKRHQLQIALAEQQSFIKNQQDKMDQLEQSRLELDQEIASNREQYEQLLDVVNMKQTEEELTHDIEDKKSRKQKTMKLIQERREERSKRSLVVEDHEKELKEGHRKHQNYVHDIQDKEVKANRMDVELENLLDYLQKEYFMSFEKAKAEYPPTEELEEAKTKVKLIKRAIDELGTVNLGAIEEYDRIQERYQFLKDQQEDLNEAKDTLYTVISEMDGEMERRFDDTFSQIREKFVVVFQELFGGGRADLRLTNPDDLLETGVDIVAQPPGKKLQNLGLLSGGERALTAIALLFAILQVRPVPFCVLDEVEAALDEANVDRFAKYLKIFSKETQFIVITHRKGTMEQSDVLYGVTMQESGVSKLVSVRMEETKELVEA</sequence>
<evidence type="ECO:0000313" key="9">
    <source>
        <dbReference type="EMBL" id="MFD1018152.1"/>
    </source>
</evidence>
<accession>A0ABW3KX76</accession>
<protein>
    <recommendedName>
        <fullName evidence="6">Chromosome partition protein Smc</fullName>
    </recommendedName>
</protein>
<comment type="similarity">
    <text evidence="6">Belongs to the SMC family.</text>
</comment>
<dbReference type="Gene3D" id="3.30.70.1620">
    <property type="match status" value="1"/>
</dbReference>
<dbReference type="NCBIfam" id="TIGR02168">
    <property type="entry name" value="SMC_prok_B"/>
    <property type="match status" value="1"/>
</dbReference>
<evidence type="ECO:0000256" key="2">
    <source>
        <dbReference type="ARBA" id="ARBA00022741"/>
    </source>
</evidence>
<evidence type="ECO:0000313" key="10">
    <source>
        <dbReference type="Proteomes" id="UP001596990"/>
    </source>
</evidence>
<comment type="domain">
    <text evidence="6">Contains large globular domains required for ATP hydrolysis at each terminus and a third globular domain forming a flexible hinge near the middle of the molecule. These domains are separated by coiled-coil structures.</text>
</comment>
<keyword evidence="2 6" id="KW-0547">Nucleotide-binding</keyword>
<evidence type="ECO:0000256" key="6">
    <source>
        <dbReference type="HAMAP-Rule" id="MF_01894"/>
    </source>
</evidence>
<evidence type="ECO:0000256" key="1">
    <source>
        <dbReference type="ARBA" id="ARBA00022490"/>
    </source>
</evidence>
<dbReference type="HAMAP" id="MF_01894">
    <property type="entry name" value="Smc_prok"/>
    <property type="match status" value="1"/>
</dbReference>
<dbReference type="SUPFAM" id="SSF75553">
    <property type="entry name" value="Smc hinge domain"/>
    <property type="match status" value="1"/>
</dbReference>
<feature type="binding site" evidence="6">
    <location>
        <begin position="32"/>
        <end position="39"/>
    </location>
    <ligand>
        <name>ATP</name>
        <dbReference type="ChEBI" id="CHEBI:30616"/>
    </ligand>
</feature>
<keyword evidence="4 6" id="KW-0175">Coiled coil</keyword>
<dbReference type="RefSeq" id="WP_386056432.1">
    <property type="nucleotide sequence ID" value="NZ_JBHTKL010000001.1"/>
</dbReference>
<dbReference type="Gene3D" id="3.40.50.300">
    <property type="entry name" value="P-loop containing nucleotide triphosphate hydrolases"/>
    <property type="match status" value="2"/>
</dbReference>
<dbReference type="PANTHER" id="PTHR43977">
    <property type="entry name" value="STRUCTURAL MAINTENANCE OF CHROMOSOMES PROTEIN 3"/>
    <property type="match status" value="1"/>
</dbReference>
<dbReference type="InterPro" id="IPR024704">
    <property type="entry name" value="SMC"/>
</dbReference>
<name>A0ABW3KX76_9BACI</name>
<feature type="region of interest" description="Disordered" evidence="7">
    <location>
        <begin position="429"/>
        <end position="458"/>
    </location>
</feature>
<dbReference type="Proteomes" id="UP001596990">
    <property type="component" value="Unassembled WGS sequence"/>
</dbReference>
<keyword evidence="1 6" id="KW-0963">Cytoplasm</keyword>
<evidence type="ECO:0000256" key="4">
    <source>
        <dbReference type="ARBA" id="ARBA00023054"/>
    </source>
</evidence>
<keyword evidence="3 6" id="KW-0067">ATP-binding</keyword>
<feature type="domain" description="SMC hinge" evidence="8">
    <location>
        <begin position="520"/>
        <end position="639"/>
    </location>
</feature>
<proteinExistence type="inferred from homology"/>
<feature type="coiled-coil region" evidence="6">
    <location>
        <begin position="681"/>
        <end position="855"/>
    </location>
</feature>
<evidence type="ECO:0000256" key="7">
    <source>
        <dbReference type="SAM" id="MobiDB-lite"/>
    </source>
</evidence>
<dbReference type="InterPro" id="IPR003395">
    <property type="entry name" value="RecF/RecN/SMC_N"/>
</dbReference>
<feature type="compositionally biased region" description="Basic and acidic residues" evidence="7">
    <location>
        <begin position="444"/>
        <end position="458"/>
    </location>
</feature>
<dbReference type="CDD" id="cd03278">
    <property type="entry name" value="ABC_SMC_barmotin"/>
    <property type="match status" value="2"/>
</dbReference>
<reference evidence="10" key="1">
    <citation type="journal article" date="2019" name="Int. J. Syst. Evol. Microbiol.">
        <title>The Global Catalogue of Microorganisms (GCM) 10K type strain sequencing project: providing services to taxonomists for standard genome sequencing and annotation.</title>
        <authorList>
            <consortium name="The Broad Institute Genomics Platform"/>
            <consortium name="The Broad Institute Genome Sequencing Center for Infectious Disease"/>
            <person name="Wu L."/>
            <person name="Ma J."/>
        </authorList>
    </citation>
    <scope>NUCLEOTIDE SEQUENCE [LARGE SCALE GENOMIC DNA]</scope>
    <source>
        <strain evidence="10">CCUG 56607</strain>
    </source>
</reference>
<feature type="region of interest" description="Disordered" evidence="7">
    <location>
        <begin position="351"/>
        <end position="370"/>
    </location>
</feature>
<comment type="subcellular location">
    <subcellularLocation>
        <location evidence="6">Cytoplasm</location>
    </subcellularLocation>
</comment>